<dbReference type="InterPro" id="IPR015943">
    <property type="entry name" value="WD40/YVTN_repeat-like_dom_sf"/>
</dbReference>
<reference evidence="2" key="1">
    <citation type="submission" date="2018-05" db="EMBL/GenBank/DDBJ databases">
        <authorList>
            <person name="Lanie J.A."/>
            <person name="Ng W.-L."/>
            <person name="Kazmierczak K.M."/>
            <person name="Andrzejewski T.M."/>
            <person name="Davidsen T.M."/>
            <person name="Wayne K.J."/>
            <person name="Tettelin H."/>
            <person name="Glass J.I."/>
            <person name="Rusch D."/>
            <person name="Podicherti R."/>
            <person name="Tsui H.-C.T."/>
            <person name="Winkler M.E."/>
        </authorList>
    </citation>
    <scope>NUCLEOTIDE SEQUENCE</scope>
</reference>
<proteinExistence type="predicted"/>
<dbReference type="InterPro" id="IPR002372">
    <property type="entry name" value="PQQ_rpt_dom"/>
</dbReference>
<dbReference type="Pfam" id="PF13360">
    <property type="entry name" value="PQQ_2"/>
    <property type="match status" value="1"/>
</dbReference>
<protein>
    <recommendedName>
        <fullName evidence="1">Pyrrolo-quinoline quinone repeat domain-containing protein</fullName>
    </recommendedName>
</protein>
<accession>A0A381S1E0</accession>
<dbReference type="Gene3D" id="2.130.10.10">
    <property type="entry name" value="YVTN repeat-like/Quinoprotein amine dehydrogenase"/>
    <property type="match status" value="2"/>
</dbReference>
<evidence type="ECO:0000259" key="1">
    <source>
        <dbReference type="Pfam" id="PF13360"/>
    </source>
</evidence>
<feature type="non-terminal residue" evidence="2">
    <location>
        <position position="344"/>
    </location>
</feature>
<dbReference type="EMBL" id="UINC01002480">
    <property type="protein sequence ID" value="SUZ97128.1"/>
    <property type="molecule type" value="Genomic_DNA"/>
</dbReference>
<name>A0A381S1E0_9ZZZZ</name>
<gene>
    <name evidence="2" type="ORF">METZ01_LOCUS49982</name>
</gene>
<organism evidence="2">
    <name type="scientific">marine metagenome</name>
    <dbReference type="NCBI Taxonomy" id="408172"/>
    <lineage>
        <taxon>unclassified sequences</taxon>
        <taxon>metagenomes</taxon>
        <taxon>ecological metagenomes</taxon>
    </lineage>
</organism>
<dbReference type="InterPro" id="IPR011047">
    <property type="entry name" value="Quinoprotein_ADH-like_sf"/>
</dbReference>
<dbReference type="SUPFAM" id="SSF50998">
    <property type="entry name" value="Quinoprotein alcohol dehydrogenase-like"/>
    <property type="match status" value="1"/>
</dbReference>
<dbReference type="AlphaFoldDB" id="A0A381S1E0"/>
<feature type="domain" description="Pyrrolo-quinoline quinone repeat" evidence="1">
    <location>
        <begin position="199"/>
        <end position="333"/>
    </location>
</feature>
<sequence length="344" mass="39207">MKIQIFRLLIFILVSIFILNCYGTVQLDNDVKFLRQEQSIIPVEPSLKWQRKTRDPIQDLIPLNDSLALAWTHRGTVMILNLNDGKKEGSAWTPSMGHITSITVNRDADWFVYVSMKNRQAGAYNLRSGKQIWKNRMDHLIMDGALILTDTVVVMGTRRELKLYNALNGELIKENHNRFGITKLFAAGRDRFLAVTDAGDLQCYDHQLSQLWTQPIGLNSESKTDIHQGRIFTGPGRDTLWVLDEKTGNIHLELPFRNGFDFEALENDELVLAYRDGRVSKMNLDGDHSWTADFGLGLPGASFIHAGDHLFLPYARGVALNVDSRTGKEIWRSEPLRRLTGFWP</sequence>
<evidence type="ECO:0000313" key="2">
    <source>
        <dbReference type="EMBL" id="SUZ97128.1"/>
    </source>
</evidence>